<dbReference type="Gene3D" id="3.40.50.920">
    <property type="match status" value="1"/>
</dbReference>
<dbReference type="Proteomes" id="UP000830375">
    <property type="component" value="Unassembled WGS sequence"/>
</dbReference>
<dbReference type="SMART" id="SM00861">
    <property type="entry name" value="Transket_pyr"/>
    <property type="match status" value="1"/>
</dbReference>
<evidence type="ECO:0000256" key="1">
    <source>
        <dbReference type="ARBA" id="ARBA00001913"/>
    </source>
</evidence>
<dbReference type="InterPro" id="IPR020826">
    <property type="entry name" value="Transketolase_BS"/>
</dbReference>
<keyword evidence="12" id="KW-0106">Calcium</keyword>
<dbReference type="PROSITE" id="PS00801">
    <property type="entry name" value="TRANSKETOLASE_1"/>
    <property type="match status" value="1"/>
</dbReference>
<name>A0ABQ8LGH7_LABRO</name>
<dbReference type="CDD" id="cd02012">
    <property type="entry name" value="TPP_TK"/>
    <property type="match status" value="1"/>
</dbReference>
<dbReference type="InterPro" id="IPR009014">
    <property type="entry name" value="Transketo_C/PFOR_II"/>
</dbReference>
<dbReference type="SUPFAM" id="SSF52518">
    <property type="entry name" value="Thiamin diphosphate-binding fold (THDP-binding)"/>
    <property type="match status" value="2"/>
</dbReference>
<dbReference type="Gene3D" id="1.10.10.60">
    <property type="entry name" value="Homeodomain-like"/>
    <property type="match status" value="1"/>
</dbReference>
<comment type="cofactor">
    <cofactor evidence="4">
        <name>Mg(2+)</name>
        <dbReference type="ChEBI" id="CHEBI:18420"/>
    </cofactor>
</comment>
<comment type="caution">
    <text evidence="16">The sequence shown here is derived from an EMBL/GenBank/DDBJ whole genome shotgun (WGS) entry which is preliminary data.</text>
</comment>
<dbReference type="PROSITE" id="PS00802">
    <property type="entry name" value="TRANSKETOLASE_2"/>
    <property type="match status" value="1"/>
</dbReference>
<evidence type="ECO:0000256" key="9">
    <source>
        <dbReference type="ARBA" id="ARBA00016662"/>
    </source>
</evidence>
<dbReference type="InterPro" id="IPR051424">
    <property type="entry name" value="Transketolase-like"/>
</dbReference>
<comment type="cofactor">
    <cofactor evidence="2">
        <name>Mn(2+)</name>
        <dbReference type="ChEBI" id="CHEBI:29035"/>
    </cofactor>
</comment>
<dbReference type="NCBIfam" id="NF004559">
    <property type="entry name" value="PRK05899.2-5"/>
    <property type="match status" value="1"/>
</dbReference>
<comment type="cofactor">
    <cofactor evidence="5">
        <name>thiamine diphosphate</name>
        <dbReference type="ChEBI" id="CHEBI:58937"/>
    </cofactor>
</comment>
<comment type="cofactor">
    <cofactor evidence="1">
        <name>Ca(2+)</name>
        <dbReference type="ChEBI" id="CHEBI:29108"/>
    </cofactor>
</comment>
<feature type="domain" description="Transketolase-like pyrimidine-binding" evidence="15">
    <location>
        <begin position="308"/>
        <end position="461"/>
    </location>
</feature>
<reference evidence="16 17" key="1">
    <citation type="submission" date="2022-01" db="EMBL/GenBank/DDBJ databases">
        <title>A high-quality chromosome-level genome assembly of rohu carp, Labeo rohita.</title>
        <authorList>
            <person name="Arick M.A. II"/>
            <person name="Hsu C.-Y."/>
            <person name="Magbanua Z."/>
            <person name="Pechanova O."/>
            <person name="Grover C."/>
            <person name="Miller E."/>
            <person name="Thrash A."/>
            <person name="Ezzel L."/>
            <person name="Alam S."/>
            <person name="Benzie J."/>
            <person name="Hamilton M."/>
            <person name="Karsi A."/>
            <person name="Lawrence M.L."/>
            <person name="Peterson D.G."/>
        </authorList>
    </citation>
    <scope>NUCLEOTIDE SEQUENCE [LARGE SCALE GENOMIC DNA]</scope>
    <source>
        <strain evidence="17">BAU-BD-2019</strain>
        <tissue evidence="16">Blood</tissue>
    </source>
</reference>
<evidence type="ECO:0000256" key="10">
    <source>
        <dbReference type="ARBA" id="ARBA00022679"/>
    </source>
</evidence>
<keyword evidence="10" id="KW-0808">Transferase</keyword>
<organism evidence="16 17">
    <name type="scientific">Labeo rohita</name>
    <name type="common">Indian major carp</name>
    <name type="synonym">Cyprinus rohita</name>
    <dbReference type="NCBI Taxonomy" id="84645"/>
    <lineage>
        <taxon>Eukaryota</taxon>
        <taxon>Metazoa</taxon>
        <taxon>Chordata</taxon>
        <taxon>Craniata</taxon>
        <taxon>Vertebrata</taxon>
        <taxon>Euteleostomi</taxon>
        <taxon>Actinopterygii</taxon>
        <taxon>Neopterygii</taxon>
        <taxon>Teleostei</taxon>
        <taxon>Ostariophysi</taxon>
        <taxon>Cypriniformes</taxon>
        <taxon>Cyprinidae</taxon>
        <taxon>Labeoninae</taxon>
        <taxon>Labeonini</taxon>
        <taxon>Labeo</taxon>
    </lineage>
</organism>
<dbReference type="PANTHER" id="PTHR43195">
    <property type="entry name" value="TRANSKETOLASE"/>
    <property type="match status" value="1"/>
</dbReference>
<evidence type="ECO:0000256" key="14">
    <source>
        <dbReference type="ARBA" id="ARBA00023052"/>
    </source>
</evidence>
<evidence type="ECO:0000313" key="17">
    <source>
        <dbReference type="Proteomes" id="UP000830375"/>
    </source>
</evidence>
<evidence type="ECO:0000256" key="5">
    <source>
        <dbReference type="ARBA" id="ARBA00001964"/>
    </source>
</evidence>
<keyword evidence="11" id="KW-0479">Metal-binding</keyword>
<evidence type="ECO:0000256" key="2">
    <source>
        <dbReference type="ARBA" id="ARBA00001936"/>
    </source>
</evidence>
<dbReference type="InterPro" id="IPR033248">
    <property type="entry name" value="Transketolase_C"/>
</dbReference>
<evidence type="ECO:0000256" key="7">
    <source>
        <dbReference type="ARBA" id="ARBA00011738"/>
    </source>
</evidence>
<comment type="cofactor">
    <cofactor evidence="3">
        <name>Co(2+)</name>
        <dbReference type="ChEBI" id="CHEBI:48828"/>
    </cofactor>
</comment>
<comment type="subunit">
    <text evidence="7">Homodimer.</text>
</comment>
<dbReference type="Gene3D" id="3.40.50.970">
    <property type="match status" value="2"/>
</dbReference>
<evidence type="ECO:0000256" key="13">
    <source>
        <dbReference type="ARBA" id="ARBA00022842"/>
    </source>
</evidence>
<dbReference type="SUPFAM" id="SSF52922">
    <property type="entry name" value="TK C-terminal domain-like"/>
    <property type="match status" value="1"/>
</dbReference>
<dbReference type="EMBL" id="JACTAM010000023">
    <property type="protein sequence ID" value="KAI2649795.1"/>
    <property type="molecule type" value="Genomic_DNA"/>
</dbReference>
<dbReference type="Pfam" id="PF02779">
    <property type="entry name" value="Transket_pyr"/>
    <property type="match status" value="1"/>
</dbReference>
<dbReference type="EC" id="2.2.1.1" evidence="8"/>
<evidence type="ECO:0000256" key="8">
    <source>
        <dbReference type="ARBA" id="ARBA00013152"/>
    </source>
</evidence>
<evidence type="ECO:0000256" key="11">
    <source>
        <dbReference type="ARBA" id="ARBA00022723"/>
    </source>
</evidence>
<proteinExistence type="inferred from homology"/>
<dbReference type="CDD" id="cd07033">
    <property type="entry name" value="TPP_PYR_DXS_TK_like"/>
    <property type="match status" value="1"/>
</dbReference>
<dbReference type="InterPro" id="IPR005474">
    <property type="entry name" value="Transketolase_N"/>
</dbReference>
<dbReference type="PANTHER" id="PTHR43195:SF4">
    <property type="entry name" value="TRANSKETOLASE-LIKE PROTEIN 2"/>
    <property type="match status" value="1"/>
</dbReference>
<keyword evidence="17" id="KW-1185">Reference proteome</keyword>
<sequence length="669" mass="72794">MSYHKPDEKTLQALKDIANKLRIHSIKETCASNSGHPTSCCSAAELMSVLFFHTMRYKADDPRNPCNDRFILSKGHAAPILYAAWAEAGYVKESELLNLRKIDSDLEGHPTPKLAFVDVATGSLGQGLGAACGMAYRVYCMLGDGECSEGSVWEAMAFASYYKLDNLVAILDVNRLGQSEAAPLQHSMNIYKERCEAFGFNTYVVDGHDVEELCKALWHAEQTKGKPTAIVAKTFKGKGLKGIEDQDNWHGKPMPKDRAEVLINDLLSQIQSPNKALYPQPPNEDAAPADLTPIHLLTPPEYKIGDKISTRKAYGVALKKMGDASPRVVAMDGDTKNSTFAEIFKKAHPERFIECFIAEQNMVCKWITFAAFLARAYDHIRMAAISQSNVNLVGSHCGVSIGEDGPSQMALEDLAMFRAIPTCTVFYPSDGVSTERAVELAANTKHDLSTGIVAQIQALRQQGLRQTKIAEQLGISQSSVCKALKKNCSKRTNCSGVRKTSARDNKQLRKIAGICFIRTSRPDTAVIYDAGEKFEVGKAKVVRQSDKDQVTVIGAGVTLHEALAAHDQLAKEGVNIRVIDPFTIKPLDASTIVASARATGGRVITVEDHYKEGGLGEAVLSAVGEEPGIVVHRVAVTRVPQSGKPQELLDMFGISAKCIVAAVKRTFAN</sequence>
<dbReference type="Pfam" id="PF02780">
    <property type="entry name" value="Transketolase_C"/>
    <property type="match status" value="1"/>
</dbReference>
<accession>A0ABQ8LGH7</accession>
<evidence type="ECO:0000256" key="12">
    <source>
        <dbReference type="ARBA" id="ARBA00022837"/>
    </source>
</evidence>
<dbReference type="InterPro" id="IPR049557">
    <property type="entry name" value="Transketolase_CS"/>
</dbReference>
<evidence type="ECO:0000256" key="6">
    <source>
        <dbReference type="ARBA" id="ARBA00007131"/>
    </source>
</evidence>
<keyword evidence="13" id="KW-0460">Magnesium</keyword>
<evidence type="ECO:0000259" key="15">
    <source>
        <dbReference type="SMART" id="SM00861"/>
    </source>
</evidence>
<evidence type="ECO:0000256" key="3">
    <source>
        <dbReference type="ARBA" id="ARBA00001941"/>
    </source>
</evidence>
<dbReference type="Pfam" id="PF00456">
    <property type="entry name" value="Transketolase_N"/>
    <property type="match status" value="2"/>
</dbReference>
<gene>
    <name evidence="16" type="ORF">H4Q32_015823</name>
</gene>
<dbReference type="InterPro" id="IPR029061">
    <property type="entry name" value="THDP-binding"/>
</dbReference>
<evidence type="ECO:0000313" key="16">
    <source>
        <dbReference type="EMBL" id="KAI2649795.1"/>
    </source>
</evidence>
<evidence type="ECO:0000256" key="4">
    <source>
        <dbReference type="ARBA" id="ARBA00001946"/>
    </source>
</evidence>
<dbReference type="InterPro" id="IPR005475">
    <property type="entry name" value="Transketolase-like_Pyr-bd"/>
</dbReference>
<comment type="similarity">
    <text evidence="6">Belongs to the transketolase family.</text>
</comment>
<keyword evidence="14" id="KW-0786">Thiamine pyrophosphate</keyword>
<protein>
    <recommendedName>
        <fullName evidence="9">Transketolase</fullName>
        <ecNumber evidence="8">2.2.1.1</ecNumber>
    </recommendedName>
</protein>